<evidence type="ECO:0000313" key="2">
    <source>
        <dbReference type="Proteomes" id="UP000271098"/>
    </source>
</evidence>
<organism evidence="3">
    <name type="scientific">Gongylonema pulchrum</name>
    <dbReference type="NCBI Taxonomy" id="637853"/>
    <lineage>
        <taxon>Eukaryota</taxon>
        <taxon>Metazoa</taxon>
        <taxon>Ecdysozoa</taxon>
        <taxon>Nematoda</taxon>
        <taxon>Chromadorea</taxon>
        <taxon>Rhabditida</taxon>
        <taxon>Spirurina</taxon>
        <taxon>Spiruromorpha</taxon>
        <taxon>Spiruroidea</taxon>
        <taxon>Gongylonematidae</taxon>
        <taxon>Gongylonema</taxon>
    </lineage>
</organism>
<reference evidence="1 2" key="2">
    <citation type="submission" date="2018-11" db="EMBL/GenBank/DDBJ databases">
        <authorList>
            <consortium name="Pathogen Informatics"/>
        </authorList>
    </citation>
    <scope>NUCLEOTIDE SEQUENCE [LARGE SCALE GENOMIC DNA]</scope>
</reference>
<proteinExistence type="predicted"/>
<name>A0A183DRT1_9BILA</name>
<sequence>MESDGRSLTCKRRSSDILLNATQIKRQGSSSLSFSVLLDGDNGNGSMIVTAKQRFDREAEFPGKQLEIPLILKDCCGLQSERSVYVIIGDEVSSES</sequence>
<keyword evidence="2" id="KW-1185">Reference proteome</keyword>
<protein>
    <submittedName>
        <fullName evidence="3">ZP domain-containing protein</fullName>
    </submittedName>
</protein>
<dbReference type="Proteomes" id="UP000271098">
    <property type="component" value="Unassembled WGS sequence"/>
</dbReference>
<gene>
    <name evidence="1" type="ORF">GPUH_LOCUS11422</name>
</gene>
<dbReference type="WBParaSite" id="GPUH_0001143601-mRNA-1">
    <property type="protein sequence ID" value="GPUH_0001143601-mRNA-1"/>
    <property type="gene ID" value="GPUH_0001143601"/>
</dbReference>
<reference evidence="3" key="1">
    <citation type="submission" date="2016-06" db="UniProtKB">
        <authorList>
            <consortium name="WormBaseParasite"/>
        </authorList>
    </citation>
    <scope>IDENTIFICATION</scope>
</reference>
<dbReference type="AlphaFoldDB" id="A0A183DRT1"/>
<dbReference type="EMBL" id="UYRT01078545">
    <property type="protein sequence ID" value="VDN18758.1"/>
    <property type="molecule type" value="Genomic_DNA"/>
</dbReference>
<evidence type="ECO:0000313" key="1">
    <source>
        <dbReference type="EMBL" id="VDN18758.1"/>
    </source>
</evidence>
<evidence type="ECO:0000313" key="3">
    <source>
        <dbReference type="WBParaSite" id="GPUH_0001143601-mRNA-1"/>
    </source>
</evidence>
<accession>A0A183DRT1</accession>
<dbReference type="OrthoDB" id="10423936at2759"/>